<reference evidence="2" key="2">
    <citation type="submission" date="2015-01" db="EMBL/GenBank/DDBJ databases">
        <title>Evolutionary Origins and Diversification of the Mycorrhizal Mutualists.</title>
        <authorList>
            <consortium name="DOE Joint Genome Institute"/>
            <consortium name="Mycorrhizal Genomics Consortium"/>
            <person name="Kohler A."/>
            <person name="Kuo A."/>
            <person name="Nagy L.G."/>
            <person name="Floudas D."/>
            <person name="Copeland A."/>
            <person name="Barry K.W."/>
            <person name="Cichocki N."/>
            <person name="Veneault-Fourrey C."/>
            <person name="LaButti K."/>
            <person name="Lindquist E.A."/>
            <person name="Lipzen A."/>
            <person name="Lundell T."/>
            <person name="Morin E."/>
            <person name="Murat C."/>
            <person name="Riley R."/>
            <person name="Ohm R."/>
            <person name="Sun H."/>
            <person name="Tunlid A."/>
            <person name="Henrissat B."/>
            <person name="Grigoriev I.V."/>
            <person name="Hibbett D.S."/>
            <person name="Martin F."/>
        </authorList>
    </citation>
    <scope>NUCLEOTIDE SEQUENCE [LARGE SCALE GENOMIC DNA]</scope>
    <source>
        <strain evidence="2">MUT 4182</strain>
    </source>
</reference>
<gene>
    <name evidence="1" type="ORF">M407DRAFT_130556</name>
</gene>
<dbReference type="EMBL" id="KN823149">
    <property type="protein sequence ID" value="KIO21096.1"/>
    <property type="molecule type" value="Genomic_DNA"/>
</dbReference>
<dbReference type="Proteomes" id="UP000054248">
    <property type="component" value="Unassembled WGS sequence"/>
</dbReference>
<dbReference type="AlphaFoldDB" id="A0A0C3Q979"/>
<evidence type="ECO:0000313" key="1">
    <source>
        <dbReference type="EMBL" id="KIO21096.1"/>
    </source>
</evidence>
<reference evidence="1 2" key="1">
    <citation type="submission" date="2014-04" db="EMBL/GenBank/DDBJ databases">
        <authorList>
            <consortium name="DOE Joint Genome Institute"/>
            <person name="Kuo A."/>
            <person name="Girlanda M."/>
            <person name="Perotto S."/>
            <person name="Kohler A."/>
            <person name="Nagy L.G."/>
            <person name="Floudas D."/>
            <person name="Copeland A."/>
            <person name="Barry K.W."/>
            <person name="Cichocki N."/>
            <person name="Veneault-Fourrey C."/>
            <person name="LaButti K."/>
            <person name="Lindquist E.A."/>
            <person name="Lipzen A."/>
            <person name="Lundell T."/>
            <person name="Morin E."/>
            <person name="Murat C."/>
            <person name="Sun H."/>
            <person name="Tunlid A."/>
            <person name="Henrissat B."/>
            <person name="Grigoriev I.V."/>
            <person name="Hibbett D.S."/>
            <person name="Martin F."/>
            <person name="Nordberg H.P."/>
            <person name="Cantor M.N."/>
            <person name="Hua S.X."/>
        </authorList>
    </citation>
    <scope>NUCLEOTIDE SEQUENCE [LARGE SCALE GENOMIC DNA]</scope>
    <source>
        <strain evidence="1 2">MUT 4182</strain>
    </source>
</reference>
<accession>A0A0C3Q979</accession>
<dbReference type="HOGENOM" id="CLU_1939654_0_0_1"/>
<keyword evidence="2" id="KW-1185">Reference proteome</keyword>
<organism evidence="1 2">
    <name type="scientific">Tulasnella calospora MUT 4182</name>
    <dbReference type="NCBI Taxonomy" id="1051891"/>
    <lineage>
        <taxon>Eukaryota</taxon>
        <taxon>Fungi</taxon>
        <taxon>Dikarya</taxon>
        <taxon>Basidiomycota</taxon>
        <taxon>Agaricomycotina</taxon>
        <taxon>Agaricomycetes</taxon>
        <taxon>Cantharellales</taxon>
        <taxon>Tulasnellaceae</taxon>
        <taxon>Tulasnella</taxon>
    </lineage>
</organism>
<sequence>MAILLPIRFPFFFSSSSLRTKSFSYLFYPVFLPSVCLLYHHCCRNHPRFHPLMRSRHMLSYVSCSISYGCNFHQLPLRIIRICSFPHVCLFSVQQSFSCPLVFSRILFLPIVSSSTLIKGNTRAIKPYWD</sequence>
<evidence type="ECO:0000313" key="2">
    <source>
        <dbReference type="Proteomes" id="UP000054248"/>
    </source>
</evidence>
<protein>
    <submittedName>
        <fullName evidence="1">Uncharacterized protein</fullName>
    </submittedName>
</protein>
<proteinExistence type="predicted"/>
<name>A0A0C3Q979_9AGAM</name>